<evidence type="ECO:0000313" key="2">
    <source>
        <dbReference type="EMBL" id="GGW31445.1"/>
    </source>
</evidence>
<keyword evidence="1" id="KW-1133">Transmembrane helix</keyword>
<evidence type="ECO:0000256" key="1">
    <source>
        <dbReference type="SAM" id="Phobius"/>
    </source>
</evidence>
<gene>
    <name evidence="2" type="ORF">GCM10007157_24060</name>
</gene>
<dbReference type="EMBL" id="BMXN01000014">
    <property type="protein sequence ID" value="GGW31445.1"/>
    <property type="molecule type" value="Genomic_DNA"/>
</dbReference>
<organism evidence="2 3">
    <name type="scientific">Vreelandella hamiltonii</name>
    <dbReference type="NCBI Taxonomy" id="502829"/>
    <lineage>
        <taxon>Bacteria</taxon>
        <taxon>Pseudomonadati</taxon>
        <taxon>Pseudomonadota</taxon>
        <taxon>Gammaproteobacteria</taxon>
        <taxon>Oceanospirillales</taxon>
        <taxon>Halomonadaceae</taxon>
        <taxon>Vreelandella</taxon>
    </lineage>
</organism>
<dbReference type="RefSeq" id="WP_096921538.1">
    <property type="nucleotide sequence ID" value="NZ_BMXN01000014.1"/>
</dbReference>
<protein>
    <recommendedName>
        <fullName evidence="4">Type 4 fimbrial biogenesis protein PilX N-terminal domain-containing protein</fullName>
    </recommendedName>
</protein>
<keyword evidence="3" id="KW-1185">Reference proteome</keyword>
<keyword evidence="1" id="KW-0812">Transmembrane</keyword>
<feature type="transmembrane region" description="Helical" evidence="1">
    <location>
        <begin position="6"/>
        <end position="26"/>
    </location>
</feature>
<evidence type="ECO:0008006" key="4">
    <source>
        <dbReference type="Google" id="ProtNLM"/>
    </source>
</evidence>
<dbReference type="Proteomes" id="UP000623776">
    <property type="component" value="Unassembled WGS sequence"/>
</dbReference>
<sequence>METQRGAALVIVMVLLASALVTAMMGMQSALVDKRLAGNFRASLQAQMNSGSAASHALWRFDELSWEGAPQIEASATVRFEDYLDHPHAQRVSQDCPSQGCLFVPVVFQGESWVMALGAVLSERDGIVAQSEPVFVRRDTRADGQAVVVWK</sequence>
<reference evidence="3" key="1">
    <citation type="journal article" date="2019" name="Int. J. Syst. Evol. Microbiol.">
        <title>The Global Catalogue of Microorganisms (GCM) 10K type strain sequencing project: providing services to taxonomists for standard genome sequencing and annotation.</title>
        <authorList>
            <consortium name="The Broad Institute Genomics Platform"/>
            <consortium name="The Broad Institute Genome Sequencing Center for Infectious Disease"/>
            <person name="Wu L."/>
            <person name="Ma J."/>
        </authorList>
    </citation>
    <scope>NUCLEOTIDE SEQUENCE [LARGE SCALE GENOMIC DNA]</scope>
    <source>
        <strain evidence="3">KCTC 22154</strain>
    </source>
</reference>
<evidence type="ECO:0000313" key="3">
    <source>
        <dbReference type="Proteomes" id="UP000623776"/>
    </source>
</evidence>
<keyword evidence="1" id="KW-0472">Membrane</keyword>
<comment type="caution">
    <text evidence="2">The sequence shown here is derived from an EMBL/GenBank/DDBJ whole genome shotgun (WGS) entry which is preliminary data.</text>
</comment>
<dbReference type="AlphaFoldDB" id="A0A8H9I4A6"/>
<name>A0A8H9I4A6_9GAMM</name>
<accession>A0A8H9I4A6</accession>
<proteinExistence type="predicted"/>